<dbReference type="InterPro" id="IPR001789">
    <property type="entry name" value="Sig_transdc_resp-reg_receiver"/>
</dbReference>
<dbReference type="InterPro" id="IPR011006">
    <property type="entry name" value="CheY-like_superfamily"/>
</dbReference>
<evidence type="ECO:0000256" key="2">
    <source>
        <dbReference type="PROSITE-ProRule" id="PRU00169"/>
    </source>
</evidence>
<dbReference type="NCBIfam" id="TIGR01764">
    <property type="entry name" value="excise"/>
    <property type="match status" value="1"/>
</dbReference>
<dbReference type="PROSITE" id="PS50110">
    <property type="entry name" value="RESPONSE_REGULATORY"/>
    <property type="match status" value="1"/>
</dbReference>
<dbReference type="Gene3D" id="3.40.50.2300">
    <property type="match status" value="1"/>
</dbReference>
<gene>
    <name evidence="4" type="ORF">COY52_02890</name>
</gene>
<evidence type="ECO:0000259" key="3">
    <source>
        <dbReference type="PROSITE" id="PS50110"/>
    </source>
</evidence>
<dbReference type="Pfam" id="PF00072">
    <property type="entry name" value="Response_reg"/>
    <property type="match status" value="1"/>
</dbReference>
<comment type="caution">
    <text evidence="4">The sequence shown here is derived from an EMBL/GenBank/DDBJ whole genome shotgun (WGS) entry which is preliminary data.</text>
</comment>
<proteinExistence type="predicted"/>
<evidence type="ECO:0000256" key="1">
    <source>
        <dbReference type="ARBA" id="ARBA00022553"/>
    </source>
</evidence>
<dbReference type="EMBL" id="PFMR01000086">
    <property type="protein sequence ID" value="PIZ17768.1"/>
    <property type="molecule type" value="Genomic_DNA"/>
</dbReference>
<keyword evidence="1 2" id="KW-0597">Phosphoprotein</keyword>
<dbReference type="SUPFAM" id="SSF52172">
    <property type="entry name" value="CheY-like"/>
    <property type="match status" value="1"/>
</dbReference>
<feature type="modified residue" description="4-aspartylphosphate" evidence="2">
    <location>
        <position position="57"/>
    </location>
</feature>
<evidence type="ECO:0000313" key="4">
    <source>
        <dbReference type="EMBL" id="PIZ17768.1"/>
    </source>
</evidence>
<sequence length="176" mass="20164">MQEEKSRLNILVVDDDPSVFGIFKRIFGNQHSLSIAMSADEALRMAGFQLYNLIFLDYMLPDKDGVSVLEDLKKTNPEAIVILISGYDISREIKKAFSKGAQEFLPKPVDVDKIMNIKEVAEYLKLHHLTVYRLAQKGKIPFSKIGRSWRIKKDMLDKWVKQEAGRIGHKAGKRKD</sequence>
<dbReference type="InterPro" id="IPR050595">
    <property type="entry name" value="Bact_response_regulator"/>
</dbReference>
<accession>A0A2M7SE28</accession>
<protein>
    <recommendedName>
        <fullName evidence="3">Response regulatory domain-containing protein</fullName>
    </recommendedName>
</protein>
<dbReference type="InterPro" id="IPR010093">
    <property type="entry name" value="SinI_DNA-bd"/>
</dbReference>
<dbReference type="AlphaFoldDB" id="A0A2M7SE28"/>
<dbReference type="PANTHER" id="PTHR44591">
    <property type="entry name" value="STRESS RESPONSE REGULATOR PROTEIN 1"/>
    <property type="match status" value="1"/>
</dbReference>
<dbReference type="GO" id="GO:0003677">
    <property type="term" value="F:DNA binding"/>
    <property type="evidence" value="ECO:0007669"/>
    <property type="project" value="InterPro"/>
</dbReference>
<dbReference type="GO" id="GO:0000160">
    <property type="term" value="P:phosphorelay signal transduction system"/>
    <property type="evidence" value="ECO:0007669"/>
    <property type="project" value="InterPro"/>
</dbReference>
<dbReference type="SMART" id="SM00448">
    <property type="entry name" value="REC"/>
    <property type="match status" value="1"/>
</dbReference>
<organism evidence="4 5">
    <name type="scientific">Candidatus Desantisbacteria bacterium CG_4_10_14_0_8_um_filter_48_22</name>
    <dbReference type="NCBI Taxonomy" id="1974543"/>
    <lineage>
        <taxon>Bacteria</taxon>
        <taxon>Candidatus Desantisiibacteriota</taxon>
    </lineage>
</organism>
<dbReference type="Proteomes" id="UP000229307">
    <property type="component" value="Unassembled WGS sequence"/>
</dbReference>
<reference evidence="5" key="1">
    <citation type="submission" date="2017-09" db="EMBL/GenBank/DDBJ databases">
        <title>Depth-based differentiation of microbial function through sediment-hosted aquifers and enrichment of novel symbionts in the deep terrestrial subsurface.</title>
        <authorList>
            <person name="Probst A.J."/>
            <person name="Ladd B."/>
            <person name="Jarett J.K."/>
            <person name="Geller-Mcgrath D.E."/>
            <person name="Sieber C.M.K."/>
            <person name="Emerson J.B."/>
            <person name="Anantharaman K."/>
            <person name="Thomas B.C."/>
            <person name="Malmstrom R."/>
            <person name="Stieglmeier M."/>
            <person name="Klingl A."/>
            <person name="Woyke T."/>
            <person name="Ryan C.M."/>
            <person name="Banfield J.F."/>
        </authorList>
    </citation>
    <scope>NUCLEOTIDE SEQUENCE [LARGE SCALE GENOMIC DNA]</scope>
</reference>
<name>A0A2M7SE28_9BACT</name>
<feature type="domain" description="Response regulatory" evidence="3">
    <location>
        <begin position="9"/>
        <end position="122"/>
    </location>
</feature>
<dbReference type="CDD" id="cd00156">
    <property type="entry name" value="REC"/>
    <property type="match status" value="1"/>
</dbReference>
<dbReference type="SUPFAM" id="SSF46955">
    <property type="entry name" value="Putative DNA-binding domain"/>
    <property type="match status" value="1"/>
</dbReference>
<dbReference type="PANTHER" id="PTHR44591:SF3">
    <property type="entry name" value="RESPONSE REGULATORY DOMAIN-CONTAINING PROTEIN"/>
    <property type="match status" value="1"/>
</dbReference>
<evidence type="ECO:0000313" key="5">
    <source>
        <dbReference type="Proteomes" id="UP000229307"/>
    </source>
</evidence>
<dbReference type="InterPro" id="IPR009061">
    <property type="entry name" value="DNA-bd_dom_put_sf"/>
</dbReference>